<evidence type="ECO:0000313" key="4">
    <source>
        <dbReference type="EMBL" id="KAK9713133.1"/>
    </source>
</evidence>
<keyword evidence="3" id="KW-0012">Acyltransferase</keyword>
<dbReference type="EMBL" id="JBDFQZ010000006">
    <property type="protein sequence ID" value="KAK9713133.1"/>
    <property type="molecule type" value="Genomic_DNA"/>
</dbReference>
<keyword evidence="5" id="KW-1185">Reference proteome</keyword>
<gene>
    <name evidence="4" type="ORF">RND81_06G005400</name>
</gene>
<dbReference type="PANTHER" id="PTHR31623">
    <property type="entry name" value="F21J9.9"/>
    <property type="match status" value="1"/>
</dbReference>
<evidence type="ECO:0000313" key="5">
    <source>
        <dbReference type="Proteomes" id="UP001443914"/>
    </source>
</evidence>
<comment type="caution">
    <text evidence="4">The sequence shown here is derived from an EMBL/GenBank/DDBJ whole genome shotgun (WGS) entry which is preliminary data.</text>
</comment>
<evidence type="ECO:0000256" key="3">
    <source>
        <dbReference type="ARBA" id="ARBA00023315"/>
    </source>
</evidence>
<name>A0AAW1K7Z2_SAPOF</name>
<accession>A0AAW1K7Z2</accession>
<evidence type="ECO:0000256" key="2">
    <source>
        <dbReference type="ARBA" id="ARBA00022679"/>
    </source>
</evidence>
<keyword evidence="2" id="KW-0808">Transferase</keyword>
<dbReference type="Pfam" id="PF02458">
    <property type="entry name" value="Transferase"/>
    <property type="match status" value="1"/>
</dbReference>
<reference evidence="4" key="1">
    <citation type="submission" date="2024-03" db="EMBL/GenBank/DDBJ databases">
        <title>WGS assembly of Saponaria officinalis var. Norfolk2.</title>
        <authorList>
            <person name="Jenkins J."/>
            <person name="Shu S."/>
            <person name="Grimwood J."/>
            <person name="Barry K."/>
            <person name="Goodstein D."/>
            <person name="Schmutz J."/>
            <person name="Leebens-Mack J."/>
            <person name="Osbourn A."/>
        </authorList>
    </citation>
    <scope>NUCLEOTIDE SEQUENCE [LARGE SCALE GENOMIC DNA]</scope>
    <source>
        <strain evidence="4">JIC</strain>
    </source>
</reference>
<evidence type="ECO:0000256" key="1">
    <source>
        <dbReference type="ARBA" id="ARBA00009861"/>
    </source>
</evidence>
<dbReference type="Gene3D" id="3.30.559.10">
    <property type="entry name" value="Chloramphenicol acetyltransferase-like domain"/>
    <property type="match status" value="1"/>
</dbReference>
<dbReference type="PANTHER" id="PTHR31623:SF17">
    <property type="entry name" value="F21J9.9"/>
    <property type="match status" value="1"/>
</dbReference>
<organism evidence="4 5">
    <name type="scientific">Saponaria officinalis</name>
    <name type="common">Common soapwort</name>
    <name type="synonym">Lychnis saponaria</name>
    <dbReference type="NCBI Taxonomy" id="3572"/>
    <lineage>
        <taxon>Eukaryota</taxon>
        <taxon>Viridiplantae</taxon>
        <taxon>Streptophyta</taxon>
        <taxon>Embryophyta</taxon>
        <taxon>Tracheophyta</taxon>
        <taxon>Spermatophyta</taxon>
        <taxon>Magnoliopsida</taxon>
        <taxon>eudicotyledons</taxon>
        <taxon>Gunneridae</taxon>
        <taxon>Pentapetalae</taxon>
        <taxon>Caryophyllales</taxon>
        <taxon>Caryophyllaceae</taxon>
        <taxon>Caryophylleae</taxon>
        <taxon>Saponaria</taxon>
    </lineage>
</organism>
<protein>
    <submittedName>
        <fullName evidence="4">Uncharacterized protein</fullName>
    </submittedName>
</protein>
<sequence>MKLKLISEEIIKPMQPTPTHLRYLKRSLFDHANGPVLMPLVFFHTKHHTLSTSTILHRLKSSLPATLSLFYPLAGRAQGKNYIDCNDDGVSYVQAELPSTNLSEIVHRADVSLLDKLLPSDDNEQGGYSKLLLAIQVNVFACGGVAIGIKMSHAICDAFSVAMFVKTWTSIASGDSEIQSLTPSPL</sequence>
<dbReference type="Proteomes" id="UP001443914">
    <property type="component" value="Unassembled WGS sequence"/>
</dbReference>
<proteinExistence type="inferred from homology"/>
<dbReference type="AlphaFoldDB" id="A0AAW1K7Z2"/>
<dbReference type="InterPro" id="IPR023213">
    <property type="entry name" value="CAT-like_dom_sf"/>
</dbReference>
<comment type="similarity">
    <text evidence="1">Belongs to the plant acyltransferase family.</text>
</comment>
<dbReference type="GO" id="GO:0016746">
    <property type="term" value="F:acyltransferase activity"/>
    <property type="evidence" value="ECO:0007669"/>
    <property type="project" value="UniProtKB-KW"/>
</dbReference>